<feature type="signal peptide" evidence="10">
    <location>
        <begin position="1"/>
        <end position="25"/>
    </location>
</feature>
<keyword evidence="6 9" id="KW-0413">Isomerase</keyword>
<dbReference type="InterPro" id="IPR050280">
    <property type="entry name" value="OMP_Chaperone_SurA"/>
</dbReference>
<organism evidence="12 13">
    <name type="scientific">Marinovum algicola</name>
    <dbReference type="NCBI Taxonomy" id="42444"/>
    <lineage>
        <taxon>Bacteria</taxon>
        <taxon>Pseudomonadati</taxon>
        <taxon>Pseudomonadota</taxon>
        <taxon>Alphaproteobacteria</taxon>
        <taxon>Rhodobacterales</taxon>
        <taxon>Roseobacteraceae</taxon>
        <taxon>Marinovum</taxon>
    </lineage>
</organism>
<feature type="chain" id="PRO_5037561680" description="Parvulin-like PPIase" evidence="10">
    <location>
        <begin position="26"/>
        <end position="407"/>
    </location>
</feature>
<keyword evidence="5" id="KW-0143">Chaperone</keyword>
<feature type="domain" description="PpiC" evidence="11">
    <location>
        <begin position="164"/>
        <end position="260"/>
    </location>
</feature>
<comment type="caution">
    <text evidence="12">The sequence shown here is derived from an EMBL/GenBank/DDBJ whole genome shotgun (WGS) entry which is preliminary data.</text>
</comment>
<evidence type="ECO:0000256" key="10">
    <source>
        <dbReference type="SAM" id="SignalP"/>
    </source>
</evidence>
<sequence>MISRFFRTAAAALLIAPLTPLPVPAQGLFSPAIKVDEMVITNYEINQRMAFLEVLRAPGNPRDLAREQLIEDRLKLREAEALGITVSPEQIAAGMEEFAGRANLTADQLIAELSGLGVSAETFRDFVRAGVAWREVVRARFAGSAQVSEAEIDRALNAAGGGSSVRVLLAEIIMPAPPAEAEAVMARAQRIARTTSEAEFAAAARQYSATATARSGGKLPWQQIEDLPPVLRPLVLELSPGEVTDPLAIPNAVALFQLRALEETEYAPPSYSAVEYAAYYMAGGRSEQTLAQAVGITARIDTCDDLYGVAKGQPEEVLDRSTLPPDQIPDDIAIELAKLDPGETSTALTRAGGETLVLLMLCGRSPAVEEAPDREAVTTGLRNRRVGTLSESFLEQLRADARIVELE</sequence>
<dbReference type="InterPro" id="IPR027304">
    <property type="entry name" value="Trigger_fact/SurA_dom_sf"/>
</dbReference>
<dbReference type="EMBL" id="FNYY01000002">
    <property type="protein sequence ID" value="SEI81775.1"/>
    <property type="molecule type" value="Genomic_DNA"/>
</dbReference>
<dbReference type="Gene3D" id="3.10.50.40">
    <property type="match status" value="1"/>
</dbReference>
<gene>
    <name evidence="12" type="ORF">SAMN04487940_102116</name>
</gene>
<evidence type="ECO:0000256" key="8">
    <source>
        <dbReference type="ARBA" id="ARBA00031484"/>
    </source>
</evidence>
<dbReference type="RefSeq" id="WP_244526420.1">
    <property type="nucleotide sequence ID" value="NZ_CATLTK010000085.1"/>
</dbReference>
<evidence type="ECO:0000256" key="7">
    <source>
        <dbReference type="ARBA" id="ARBA00030642"/>
    </source>
</evidence>
<evidence type="ECO:0000259" key="11">
    <source>
        <dbReference type="PROSITE" id="PS50198"/>
    </source>
</evidence>
<dbReference type="Gene3D" id="1.10.4030.10">
    <property type="entry name" value="Porin chaperone SurA, peptide-binding domain"/>
    <property type="match status" value="1"/>
</dbReference>
<dbReference type="PANTHER" id="PTHR47637:SF1">
    <property type="entry name" value="CHAPERONE SURA"/>
    <property type="match status" value="1"/>
</dbReference>
<dbReference type="InterPro" id="IPR046357">
    <property type="entry name" value="PPIase_dom_sf"/>
</dbReference>
<evidence type="ECO:0000256" key="1">
    <source>
        <dbReference type="ARBA" id="ARBA00018370"/>
    </source>
</evidence>
<dbReference type="InterPro" id="IPR015391">
    <property type="entry name" value="SurA_N"/>
</dbReference>
<dbReference type="PANTHER" id="PTHR47637">
    <property type="entry name" value="CHAPERONE SURA"/>
    <property type="match status" value="1"/>
</dbReference>
<dbReference type="InterPro" id="IPR000297">
    <property type="entry name" value="PPIase_PpiC"/>
</dbReference>
<evidence type="ECO:0000256" key="5">
    <source>
        <dbReference type="ARBA" id="ARBA00023186"/>
    </source>
</evidence>
<dbReference type="Pfam" id="PF09312">
    <property type="entry name" value="SurA_N"/>
    <property type="match status" value="1"/>
</dbReference>
<evidence type="ECO:0000256" key="3">
    <source>
        <dbReference type="ARBA" id="ARBA00022764"/>
    </source>
</evidence>
<keyword evidence="13" id="KW-1185">Reference proteome</keyword>
<evidence type="ECO:0000256" key="9">
    <source>
        <dbReference type="PROSITE-ProRule" id="PRU00278"/>
    </source>
</evidence>
<dbReference type="PROSITE" id="PS50198">
    <property type="entry name" value="PPIC_PPIASE_2"/>
    <property type="match status" value="1"/>
</dbReference>
<dbReference type="GeneID" id="80816987"/>
<accession>A0A975W7M9</accession>
<dbReference type="SUPFAM" id="SSF109998">
    <property type="entry name" value="Triger factor/SurA peptide-binding domain-like"/>
    <property type="match status" value="1"/>
</dbReference>
<evidence type="ECO:0000313" key="13">
    <source>
        <dbReference type="Proteomes" id="UP000182932"/>
    </source>
</evidence>
<dbReference type="AlphaFoldDB" id="A0A975W7M9"/>
<protein>
    <recommendedName>
        <fullName evidence="1">Parvulin-like PPIase</fullName>
    </recommendedName>
    <alternativeName>
        <fullName evidence="7">Peptidyl-prolyl cis-trans isomerase plp</fullName>
    </alternativeName>
    <alternativeName>
        <fullName evidence="8">Rotamase plp</fullName>
    </alternativeName>
</protein>
<dbReference type="Proteomes" id="UP000182932">
    <property type="component" value="Unassembled WGS sequence"/>
</dbReference>
<keyword evidence="2 10" id="KW-0732">Signal</keyword>
<dbReference type="SUPFAM" id="SSF54534">
    <property type="entry name" value="FKBP-like"/>
    <property type="match status" value="1"/>
</dbReference>
<keyword evidence="4 9" id="KW-0697">Rotamase</keyword>
<name>A0A975W7M9_9RHOB</name>
<keyword evidence="3" id="KW-0574">Periplasm</keyword>
<dbReference type="Pfam" id="PF00639">
    <property type="entry name" value="Rotamase"/>
    <property type="match status" value="1"/>
</dbReference>
<dbReference type="GO" id="GO:0003755">
    <property type="term" value="F:peptidyl-prolyl cis-trans isomerase activity"/>
    <property type="evidence" value="ECO:0007669"/>
    <property type="project" value="UniProtKB-KW"/>
</dbReference>
<evidence type="ECO:0000256" key="6">
    <source>
        <dbReference type="ARBA" id="ARBA00023235"/>
    </source>
</evidence>
<evidence type="ECO:0000256" key="4">
    <source>
        <dbReference type="ARBA" id="ARBA00023110"/>
    </source>
</evidence>
<evidence type="ECO:0000313" key="12">
    <source>
        <dbReference type="EMBL" id="SEI81775.1"/>
    </source>
</evidence>
<reference evidence="12 13" key="1">
    <citation type="submission" date="2016-10" db="EMBL/GenBank/DDBJ databases">
        <authorList>
            <person name="Varghese N."/>
            <person name="Submissions S."/>
        </authorList>
    </citation>
    <scope>NUCLEOTIDE SEQUENCE [LARGE SCALE GENOMIC DNA]</scope>
    <source>
        <strain evidence="12 13">FF3</strain>
    </source>
</reference>
<evidence type="ECO:0000256" key="2">
    <source>
        <dbReference type="ARBA" id="ARBA00022729"/>
    </source>
</evidence>
<proteinExistence type="predicted"/>